<dbReference type="PANTHER" id="PTHR37610">
    <property type="entry name" value="CCHC-TYPE DOMAIN-CONTAINING PROTEIN"/>
    <property type="match status" value="1"/>
</dbReference>
<feature type="domain" description="Retrotransposon Copia-like N-terminal" evidence="2">
    <location>
        <begin position="26"/>
        <end position="65"/>
    </location>
</feature>
<dbReference type="PANTHER" id="PTHR37610:SF97">
    <property type="entry name" value="RETROTRANSPOSON GAG DOMAIN-CONTAINING PROTEIN"/>
    <property type="match status" value="1"/>
</dbReference>
<reference evidence="3" key="1">
    <citation type="journal article" date="2021" name="Nat. Commun.">
        <title>Genomic analyses provide insights into spinach domestication and the genetic basis of agronomic traits.</title>
        <authorList>
            <person name="Cai X."/>
            <person name="Sun X."/>
            <person name="Xu C."/>
            <person name="Sun H."/>
            <person name="Wang X."/>
            <person name="Ge C."/>
            <person name="Zhang Z."/>
            <person name="Wang Q."/>
            <person name="Fei Z."/>
            <person name="Jiao C."/>
            <person name="Wang Q."/>
        </authorList>
    </citation>
    <scope>NUCLEOTIDE SEQUENCE [LARGE SCALE GENOMIC DNA]</scope>
    <source>
        <strain evidence="3">cv. Varoflay</strain>
    </source>
</reference>
<dbReference type="Pfam" id="PF14244">
    <property type="entry name" value="Retrotran_gag_3"/>
    <property type="match status" value="1"/>
</dbReference>
<protein>
    <recommendedName>
        <fullName evidence="2">Retrotransposon Copia-like N-terminal domain-containing protein</fullName>
    </recommendedName>
</protein>
<dbReference type="RefSeq" id="XP_021852608.2">
    <property type="nucleotide sequence ID" value="XM_021996916.2"/>
</dbReference>
<dbReference type="GeneID" id="110792105"/>
<evidence type="ECO:0000259" key="2">
    <source>
        <dbReference type="Pfam" id="PF14244"/>
    </source>
</evidence>
<sequence length="273" mass="31318">MPTHQQDPSQNPNSAYYLSNSDLNTTKLVNIEFEGEGKSFSDWRRSMMIALSARNKLCFVDGSLNQLAANSTNYRMWIRCNDLVISWILASLEPSVARSVLCLKTARAIWLDLEERYYCRESGPQLFYVQQQLGELTQGDDEEVASFFTKIKLLWDQLDGLEPLPFCVCIGCSCTLTQKLLKTQQNQILFQFLMKLNQKHEHTKSTILMMNPSPTISKAYGLLLQEEQQKEVHNYRVQVHSESTTFNARRFDNKPYKNQYNSSSNPQNSGSGS</sequence>
<feature type="compositionally biased region" description="Low complexity" evidence="1">
    <location>
        <begin position="256"/>
        <end position="273"/>
    </location>
</feature>
<evidence type="ECO:0000256" key="1">
    <source>
        <dbReference type="SAM" id="MobiDB-lite"/>
    </source>
</evidence>
<accession>A0A9R0JZU4</accession>
<reference evidence="4" key="2">
    <citation type="submission" date="2025-08" db="UniProtKB">
        <authorList>
            <consortium name="RefSeq"/>
        </authorList>
    </citation>
    <scope>IDENTIFICATION</scope>
    <source>
        <tissue evidence="4">Leaf</tissue>
    </source>
</reference>
<gene>
    <name evidence="4" type="primary">LOC110792105</name>
</gene>
<keyword evidence="3" id="KW-1185">Reference proteome</keyword>
<organism evidence="3 4">
    <name type="scientific">Spinacia oleracea</name>
    <name type="common">Spinach</name>
    <dbReference type="NCBI Taxonomy" id="3562"/>
    <lineage>
        <taxon>Eukaryota</taxon>
        <taxon>Viridiplantae</taxon>
        <taxon>Streptophyta</taxon>
        <taxon>Embryophyta</taxon>
        <taxon>Tracheophyta</taxon>
        <taxon>Spermatophyta</taxon>
        <taxon>Magnoliopsida</taxon>
        <taxon>eudicotyledons</taxon>
        <taxon>Gunneridae</taxon>
        <taxon>Pentapetalae</taxon>
        <taxon>Caryophyllales</taxon>
        <taxon>Chenopodiaceae</taxon>
        <taxon>Chenopodioideae</taxon>
        <taxon>Anserineae</taxon>
        <taxon>Spinacia</taxon>
    </lineage>
</organism>
<feature type="region of interest" description="Disordered" evidence="1">
    <location>
        <begin position="248"/>
        <end position="273"/>
    </location>
</feature>
<evidence type="ECO:0000313" key="4">
    <source>
        <dbReference type="RefSeq" id="XP_021852608.2"/>
    </source>
</evidence>
<name>A0A9R0JZU4_SPIOL</name>
<dbReference type="KEGG" id="soe:110792105"/>
<dbReference type="Proteomes" id="UP000813463">
    <property type="component" value="Chromosome 6"/>
</dbReference>
<evidence type="ECO:0000313" key="3">
    <source>
        <dbReference type="Proteomes" id="UP000813463"/>
    </source>
</evidence>
<proteinExistence type="predicted"/>
<dbReference type="AlphaFoldDB" id="A0A9R0JZU4"/>
<dbReference type="InterPro" id="IPR029472">
    <property type="entry name" value="Copia-like_N"/>
</dbReference>